<sequence>MITSRLVVLLILSFTLATNASLLEEIIRNGTKLEWTYFRDGVKYYMKTDMTADSRDSPRLRFNVTYQIVDDEPPTTEGWAQTEDDFTTTVPTTTTTPRPERLLTVFRTDTSQYVTVEGNVLTAGNPQTIFTLIPVSEGGNQFHLFQDGETFVAPRTRAPFEFVRHSQFPSEPPAVFSLEPYQFYLNSSYGGQRSRIWGTLQEIERLPAQSERLVAYRDLIEQMNAFNHILGGTEAFQVGDSIRRSIPGYVDTLPFIMLPEQVQLVTQSASEDFLLKLSVVDPTGNVIPVNEHLAYLQPWPLYPFTFSGNLVKSGSGQYWVLDTSNNLRSNIAPPSTTFIPHFSANTTESFIVSTSYNWFLAFVGVNATSRSFRSYSNSQERAAFIVSHYQVDVAEMYGGQNKSLGPEVAHIIKKYSPTPELGGKFEQLLTSVEENGHIYGKEIFSIGAIMTQAPISNDHPAFTKLPEMVRVILTRNTSLTYQDQISGVRYPMKYSWASDLHQGVESYSFRISPPPLANETFASAKFCIVYGFGGEVQPQRVFINPTTKLLTQELLNGLVYDLELDISQGLDLVNLSWNNTRVVTSNMQPDFYFQAGNQFQSANFIVREFI</sequence>
<protein>
    <submittedName>
        <fullName evidence="3">Uncharacterized protein</fullName>
    </submittedName>
</protein>
<reference evidence="3 4" key="1">
    <citation type="submission" date="2015-12" db="EMBL/GenBank/DDBJ databases">
        <title>The genome of Folsomia candida.</title>
        <authorList>
            <person name="Faddeeva A."/>
            <person name="Derks M.F."/>
            <person name="Anvar Y."/>
            <person name="Smit S."/>
            <person name="Van Straalen N."/>
            <person name="Roelofs D."/>
        </authorList>
    </citation>
    <scope>NUCLEOTIDE SEQUENCE [LARGE SCALE GENOMIC DNA]</scope>
    <source>
        <strain evidence="3 4">VU population</strain>
        <tissue evidence="3">Whole body</tissue>
    </source>
</reference>
<evidence type="ECO:0000256" key="2">
    <source>
        <dbReference type="SAM" id="SignalP"/>
    </source>
</evidence>
<evidence type="ECO:0000313" key="3">
    <source>
        <dbReference type="EMBL" id="OXA53827.1"/>
    </source>
</evidence>
<keyword evidence="4" id="KW-1185">Reference proteome</keyword>
<accession>A0A226E9U5</accession>
<keyword evidence="2" id="KW-0732">Signal</keyword>
<feature type="chain" id="PRO_5012872537" evidence="2">
    <location>
        <begin position="21"/>
        <end position="610"/>
    </location>
</feature>
<feature type="signal peptide" evidence="2">
    <location>
        <begin position="1"/>
        <end position="20"/>
    </location>
</feature>
<dbReference type="AlphaFoldDB" id="A0A226E9U5"/>
<evidence type="ECO:0000313" key="4">
    <source>
        <dbReference type="Proteomes" id="UP000198287"/>
    </source>
</evidence>
<comment type="caution">
    <text evidence="3">The sequence shown here is derived from an EMBL/GenBank/DDBJ whole genome shotgun (WGS) entry which is preliminary data.</text>
</comment>
<dbReference type="Proteomes" id="UP000198287">
    <property type="component" value="Unassembled WGS sequence"/>
</dbReference>
<feature type="region of interest" description="Disordered" evidence="1">
    <location>
        <begin position="73"/>
        <end position="95"/>
    </location>
</feature>
<gene>
    <name evidence="3" type="ORF">Fcan01_11364</name>
</gene>
<proteinExistence type="predicted"/>
<evidence type="ECO:0000256" key="1">
    <source>
        <dbReference type="SAM" id="MobiDB-lite"/>
    </source>
</evidence>
<dbReference type="EMBL" id="LNIX01000005">
    <property type="protein sequence ID" value="OXA53827.1"/>
    <property type="molecule type" value="Genomic_DNA"/>
</dbReference>
<name>A0A226E9U5_FOLCA</name>
<organism evidence="3 4">
    <name type="scientific">Folsomia candida</name>
    <name type="common">Springtail</name>
    <dbReference type="NCBI Taxonomy" id="158441"/>
    <lineage>
        <taxon>Eukaryota</taxon>
        <taxon>Metazoa</taxon>
        <taxon>Ecdysozoa</taxon>
        <taxon>Arthropoda</taxon>
        <taxon>Hexapoda</taxon>
        <taxon>Collembola</taxon>
        <taxon>Entomobryomorpha</taxon>
        <taxon>Isotomoidea</taxon>
        <taxon>Isotomidae</taxon>
        <taxon>Proisotominae</taxon>
        <taxon>Folsomia</taxon>
    </lineage>
</organism>